<name>A0A6V7W5S4_MELEN</name>
<evidence type="ECO:0000259" key="3">
    <source>
        <dbReference type="Pfam" id="PF01682"/>
    </source>
</evidence>
<feature type="transmembrane region" description="Helical" evidence="2">
    <location>
        <begin position="12"/>
        <end position="32"/>
    </location>
</feature>
<feature type="compositionally biased region" description="Low complexity" evidence="1">
    <location>
        <begin position="96"/>
        <end position="114"/>
    </location>
</feature>
<evidence type="ECO:0000256" key="1">
    <source>
        <dbReference type="SAM" id="MobiDB-lite"/>
    </source>
</evidence>
<feature type="region of interest" description="Disordered" evidence="1">
    <location>
        <begin position="96"/>
        <end position="119"/>
    </location>
</feature>
<keyword evidence="2" id="KW-0472">Membrane</keyword>
<dbReference type="Pfam" id="PF01682">
    <property type="entry name" value="DB"/>
    <property type="match status" value="1"/>
</dbReference>
<evidence type="ECO:0000313" key="5">
    <source>
        <dbReference type="Proteomes" id="UP000580250"/>
    </source>
</evidence>
<keyword evidence="2" id="KW-0812">Transmembrane</keyword>
<comment type="caution">
    <text evidence="4">The sequence shown here is derived from an EMBL/GenBank/DDBJ whole genome shotgun (WGS) entry which is preliminary data.</text>
</comment>
<proteinExistence type="predicted"/>
<gene>
    <name evidence="4" type="ORF">MENT_LOCUS33821</name>
</gene>
<protein>
    <recommendedName>
        <fullName evidence="3">Domain of unknown function DB domain-containing protein</fullName>
    </recommendedName>
</protein>
<sequence>MKKLLKIGRPRNFLDQCIIIFCYTSIIFLLSVDFSYQQQWFYLIPGMQQPQQQPQQFQFAYSPEFQQFRLQPFQQQQVNNDIPSFQQTTLPSQFQQQGFQQSSQQESFNHHQQQPSNGQTFLQPQLRQETSTAFYNNNQQKLNNAQLNQQFVPQQSFPQGTHFQQQHHLLMHTSSPNEFQEQLPELIKPPNMMGSASSEQKHLHREQQQPVQQHQLLPPPLAPPQWALQQSQQHFQVPQQQRARVVHIQPVQIGQKEFLKMLPNELQGGQPQQLITTTRKTTIPTLITKQRNKQQRPMKVGETNKKELIQTNVEFDLPPPPPSRFLPESEKVRISELIRQNKLLKNIAIQEEGKELITAVTSFPTLVYTKKILPTSTLPPPTKMPKKSTTQSFSHKKDANKVFLDCCKRKRVAKSCESRCNFDVLNKKILTSMFLGSDKCPTEFGLDLFTCAAQDSDHSSCCKAKNVHSTAAGDKCLAFCNLAPDAPKIQLDASYLPCWAVLNEVKSCFREGINKTF</sequence>
<dbReference type="OrthoDB" id="5843172at2759"/>
<dbReference type="Proteomes" id="UP000580250">
    <property type="component" value="Unassembled WGS sequence"/>
</dbReference>
<dbReference type="EMBL" id="CAJEWN010000407">
    <property type="protein sequence ID" value="CAD2181661.1"/>
    <property type="molecule type" value="Genomic_DNA"/>
</dbReference>
<dbReference type="AlphaFoldDB" id="A0A6V7W5S4"/>
<feature type="domain" description="Domain of unknown function DB" evidence="3">
    <location>
        <begin position="406"/>
        <end position="509"/>
    </location>
</feature>
<reference evidence="4 5" key="1">
    <citation type="submission" date="2020-08" db="EMBL/GenBank/DDBJ databases">
        <authorList>
            <person name="Koutsovoulos G."/>
            <person name="Danchin GJ E."/>
        </authorList>
    </citation>
    <scope>NUCLEOTIDE SEQUENCE [LARGE SCALE GENOMIC DNA]</scope>
</reference>
<feature type="region of interest" description="Disordered" evidence="1">
    <location>
        <begin position="190"/>
        <end position="213"/>
    </location>
</feature>
<dbReference type="PANTHER" id="PTHR46705:SF2">
    <property type="entry name" value="DOMAIN OF UNKNOWN FUNCTION DB DOMAIN-CONTAINING PROTEIN"/>
    <property type="match status" value="1"/>
</dbReference>
<accession>A0A6V7W5S4</accession>
<keyword evidence="2" id="KW-1133">Transmembrane helix</keyword>
<evidence type="ECO:0000313" key="4">
    <source>
        <dbReference type="EMBL" id="CAD2181661.1"/>
    </source>
</evidence>
<dbReference type="PANTHER" id="PTHR46705">
    <property type="entry name" value="PROTEIN CBG09805"/>
    <property type="match status" value="1"/>
</dbReference>
<evidence type="ECO:0000256" key="2">
    <source>
        <dbReference type="SAM" id="Phobius"/>
    </source>
</evidence>
<dbReference type="InterPro" id="IPR002602">
    <property type="entry name" value="DB"/>
</dbReference>
<organism evidence="4 5">
    <name type="scientific">Meloidogyne enterolobii</name>
    <name type="common">Root-knot nematode worm</name>
    <name type="synonym">Meloidogyne mayaguensis</name>
    <dbReference type="NCBI Taxonomy" id="390850"/>
    <lineage>
        <taxon>Eukaryota</taxon>
        <taxon>Metazoa</taxon>
        <taxon>Ecdysozoa</taxon>
        <taxon>Nematoda</taxon>
        <taxon>Chromadorea</taxon>
        <taxon>Rhabditida</taxon>
        <taxon>Tylenchina</taxon>
        <taxon>Tylenchomorpha</taxon>
        <taxon>Tylenchoidea</taxon>
        <taxon>Meloidogynidae</taxon>
        <taxon>Meloidogyninae</taxon>
        <taxon>Meloidogyne</taxon>
    </lineage>
</organism>